<reference evidence="1 2" key="1">
    <citation type="submission" date="2016-03" db="EMBL/GenBank/DDBJ databases">
        <title>Comparative genomics of the ectomycorrhizal sister species Rhizopogon vinicolor and Rhizopogon vesiculosus (Basidiomycota: Boletales) reveals a divergence of the mating type B locus.</title>
        <authorList>
            <person name="Mujic A.B."/>
            <person name="Kuo A."/>
            <person name="Tritt A."/>
            <person name="Lipzen A."/>
            <person name="Chen C."/>
            <person name="Johnson J."/>
            <person name="Sharma A."/>
            <person name="Barry K."/>
            <person name="Grigoriev I.V."/>
            <person name="Spatafora J.W."/>
        </authorList>
    </citation>
    <scope>NUCLEOTIDE SEQUENCE [LARGE SCALE GENOMIC DNA]</scope>
    <source>
        <strain evidence="1 2">AM-OR11-056</strain>
    </source>
</reference>
<protein>
    <submittedName>
        <fullName evidence="1">Uncharacterized protein</fullName>
    </submittedName>
</protein>
<comment type="caution">
    <text evidence="1">The sequence shown here is derived from an EMBL/GenBank/DDBJ whole genome shotgun (WGS) entry which is preliminary data.</text>
</comment>
<dbReference type="AlphaFoldDB" id="A0A1J8R3S5"/>
<keyword evidence="2" id="KW-1185">Reference proteome</keyword>
<organism evidence="1 2">
    <name type="scientific">Rhizopogon vesiculosus</name>
    <dbReference type="NCBI Taxonomy" id="180088"/>
    <lineage>
        <taxon>Eukaryota</taxon>
        <taxon>Fungi</taxon>
        <taxon>Dikarya</taxon>
        <taxon>Basidiomycota</taxon>
        <taxon>Agaricomycotina</taxon>
        <taxon>Agaricomycetes</taxon>
        <taxon>Agaricomycetidae</taxon>
        <taxon>Boletales</taxon>
        <taxon>Suillineae</taxon>
        <taxon>Rhizopogonaceae</taxon>
        <taxon>Rhizopogon</taxon>
    </lineage>
</organism>
<name>A0A1J8R3S5_9AGAM</name>
<dbReference type="EMBL" id="LVVM01002575">
    <property type="protein sequence ID" value="OJA16418.1"/>
    <property type="molecule type" value="Genomic_DNA"/>
</dbReference>
<sequence>MQIFASTPTTVSRYLHFSLAIPLYALKKKVQGFTYKLYRKGYPTAWHTITVLEYRKIDLLRESGA</sequence>
<dbReference type="OrthoDB" id="78198at2759"/>
<gene>
    <name evidence="1" type="ORF">AZE42_07232</name>
</gene>
<proteinExistence type="predicted"/>
<evidence type="ECO:0000313" key="1">
    <source>
        <dbReference type="EMBL" id="OJA16418.1"/>
    </source>
</evidence>
<dbReference type="Proteomes" id="UP000183567">
    <property type="component" value="Unassembled WGS sequence"/>
</dbReference>
<evidence type="ECO:0000313" key="2">
    <source>
        <dbReference type="Proteomes" id="UP000183567"/>
    </source>
</evidence>
<accession>A0A1J8R3S5</accession>